<gene>
    <name evidence="1" type="ORF">TRIVIDRAFT_230703</name>
</gene>
<dbReference type="EMBL" id="ABDF02000006">
    <property type="protein sequence ID" value="EHK22879.1"/>
    <property type="molecule type" value="Genomic_DNA"/>
</dbReference>
<dbReference type="VEuPathDB" id="FungiDB:TRIVIDRAFT_230703"/>
<dbReference type="Proteomes" id="UP000007115">
    <property type="component" value="Unassembled WGS sequence"/>
</dbReference>
<organism evidence="1 2">
    <name type="scientific">Hypocrea virens (strain Gv29-8 / FGSC 10586)</name>
    <name type="common">Gliocladium virens</name>
    <name type="synonym">Trichoderma virens</name>
    <dbReference type="NCBI Taxonomy" id="413071"/>
    <lineage>
        <taxon>Eukaryota</taxon>
        <taxon>Fungi</taxon>
        <taxon>Dikarya</taxon>
        <taxon>Ascomycota</taxon>
        <taxon>Pezizomycotina</taxon>
        <taxon>Sordariomycetes</taxon>
        <taxon>Hypocreomycetidae</taxon>
        <taxon>Hypocreales</taxon>
        <taxon>Hypocreaceae</taxon>
        <taxon>Trichoderma</taxon>
    </lineage>
</organism>
<feature type="non-terminal residue" evidence="1">
    <location>
        <position position="188"/>
    </location>
</feature>
<dbReference type="RefSeq" id="XP_013957087.1">
    <property type="nucleotide sequence ID" value="XM_014101612.1"/>
</dbReference>
<sequence length="188" mass="20559">MGGADEKDTNRCPLPCLHLHGGVDEKDTKGVLFRASTSTATSLRDRSANHFGFIFRPLVTPRTFAPRQGLPPRPKPAHAFEGSEAFSCTPTRAPLRLANCQFTLHSPLSFTAMVKNFPHFGFLFLPISVHVHTWHGDFLLFFVSLVGDVQRVVQVGVGLLISRVVGFRALGSGLFFRGVCSSNTSFCA</sequence>
<evidence type="ECO:0000313" key="2">
    <source>
        <dbReference type="Proteomes" id="UP000007115"/>
    </source>
</evidence>
<protein>
    <submittedName>
        <fullName evidence="1">Uncharacterized protein</fullName>
    </submittedName>
</protein>
<evidence type="ECO:0000313" key="1">
    <source>
        <dbReference type="EMBL" id="EHK22879.1"/>
    </source>
</evidence>
<proteinExistence type="predicted"/>
<name>G9MS12_HYPVG</name>
<accession>G9MS12</accession>
<dbReference type="InParanoid" id="G9MS12"/>
<dbReference type="AlphaFoldDB" id="G9MS12"/>
<comment type="caution">
    <text evidence="1">The sequence shown here is derived from an EMBL/GenBank/DDBJ whole genome shotgun (WGS) entry which is preliminary data.</text>
</comment>
<reference evidence="1 2" key="1">
    <citation type="journal article" date="2011" name="Genome Biol.">
        <title>Comparative genome sequence analysis underscores mycoparasitism as the ancestral life style of Trichoderma.</title>
        <authorList>
            <person name="Kubicek C.P."/>
            <person name="Herrera-Estrella A."/>
            <person name="Seidl-Seiboth V."/>
            <person name="Martinez D.A."/>
            <person name="Druzhinina I.S."/>
            <person name="Thon M."/>
            <person name="Zeilinger S."/>
            <person name="Casas-Flores S."/>
            <person name="Horwitz B.A."/>
            <person name="Mukherjee P.K."/>
            <person name="Mukherjee M."/>
            <person name="Kredics L."/>
            <person name="Alcaraz L.D."/>
            <person name="Aerts A."/>
            <person name="Antal Z."/>
            <person name="Atanasova L."/>
            <person name="Cervantes-Badillo M.G."/>
            <person name="Challacombe J."/>
            <person name="Chertkov O."/>
            <person name="McCluskey K."/>
            <person name="Coulpier F."/>
            <person name="Deshpande N."/>
            <person name="von Doehren H."/>
            <person name="Ebbole D.J."/>
            <person name="Esquivel-Naranjo E.U."/>
            <person name="Fekete E."/>
            <person name="Flipphi M."/>
            <person name="Glaser F."/>
            <person name="Gomez-Rodriguez E.Y."/>
            <person name="Gruber S."/>
            <person name="Han C."/>
            <person name="Henrissat B."/>
            <person name="Hermosa R."/>
            <person name="Hernandez-Onate M."/>
            <person name="Karaffa L."/>
            <person name="Kosti I."/>
            <person name="Le Crom S."/>
            <person name="Lindquist E."/>
            <person name="Lucas S."/>
            <person name="Luebeck M."/>
            <person name="Luebeck P.S."/>
            <person name="Margeot A."/>
            <person name="Metz B."/>
            <person name="Misra M."/>
            <person name="Nevalainen H."/>
            <person name="Omann M."/>
            <person name="Packer N."/>
            <person name="Perrone G."/>
            <person name="Uresti-Rivera E.E."/>
            <person name="Salamov A."/>
            <person name="Schmoll M."/>
            <person name="Seiboth B."/>
            <person name="Shapiro H."/>
            <person name="Sukno S."/>
            <person name="Tamayo-Ramos J.A."/>
            <person name="Tisch D."/>
            <person name="Wiest A."/>
            <person name="Wilkinson H.H."/>
            <person name="Zhang M."/>
            <person name="Coutinho P.M."/>
            <person name="Kenerley C.M."/>
            <person name="Monte E."/>
            <person name="Baker S.E."/>
            <person name="Grigoriev I.V."/>
        </authorList>
    </citation>
    <scope>NUCLEOTIDE SEQUENCE [LARGE SCALE GENOMIC DNA]</scope>
    <source>
        <strain evidence="2">Gv29-8 / FGSC 10586</strain>
    </source>
</reference>
<keyword evidence="2" id="KW-1185">Reference proteome</keyword>
<dbReference type="GeneID" id="25792335"/>
<dbReference type="HOGENOM" id="CLU_1444238_0_0_1"/>